<dbReference type="GO" id="GO:0042597">
    <property type="term" value="C:periplasmic space"/>
    <property type="evidence" value="ECO:0007669"/>
    <property type="project" value="UniProtKB-ARBA"/>
</dbReference>
<feature type="chain" id="PRO_5003793203" evidence="4">
    <location>
        <begin position="24"/>
        <end position="531"/>
    </location>
</feature>
<dbReference type="GO" id="GO:0043190">
    <property type="term" value="C:ATP-binding cassette (ABC) transporter complex"/>
    <property type="evidence" value="ECO:0007669"/>
    <property type="project" value="InterPro"/>
</dbReference>
<dbReference type="Gene3D" id="3.40.190.10">
    <property type="entry name" value="Periplasmic binding protein-like II"/>
    <property type="match status" value="1"/>
</dbReference>
<comment type="similarity">
    <text evidence="1">Belongs to the bacterial solute-binding protein 5 family.</text>
</comment>
<evidence type="ECO:0000256" key="2">
    <source>
        <dbReference type="ARBA" id="ARBA00022448"/>
    </source>
</evidence>
<dbReference type="PIRSF" id="PIRSF002741">
    <property type="entry name" value="MppA"/>
    <property type="match status" value="1"/>
</dbReference>
<evidence type="ECO:0000259" key="5">
    <source>
        <dbReference type="Pfam" id="PF00496"/>
    </source>
</evidence>
<dbReference type="InterPro" id="IPR000914">
    <property type="entry name" value="SBP_5_dom"/>
</dbReference>
<dbReference type="RefSeq" id="WP_014901481.1">
    <property type="nucleotide sequence ID" value="NC_018515.1"/>
</dbReference>
<keyword evidence="2" id="KW-0813">Transport</keyword>
<dbReference type="PROSITE" id="PS51257">
    <property type="entry name" value="PROKAR_LIPOPROTEIN"/>
    <property type="match status" value="1"/>
</dbReference>
<evidence type="ECO:0000256" key="3">
    <source>
        <dbReference type="ARBA" id="ARBA00022729"/>
    </source>
</evidence>
<dbReference type="eggNOG" id="COG0747">
    <property type="taxonomic scope" value="Bacteria"/>
</dbReference>
<name>J7IQV1_DESMD</name>
<reference evidence="7" key="2">
    <citation type="submission" date="2012-08" db="EMBL/GenBank/DDBJ databases">
        <title>Finished genome of Desulfosporosinus meridiei DSM 13257.</title>
        <authorList>
            <person name="Huntemann M."/>
            <person name="Wei C.-L."/>
            <person name="Han J."/>
            <person name="Detter J.C."/>
            <person name="Han C."/>
            <person name="Davenport K."/>
            <person name="Daligault H."/>
            <person name="Erkkila T."/>
            <person name="Gu W."/>
            <person name="Munk A.C.C."/>
            <person name="Teshima H."/>
            <person name="Xu Y."/>
            <person name="Chain P."/>
            <person name="Tapia R."/>
            <person name="Chen A."/>
            <person name="Krypides N."/>
            <person name="Mavromatis K."/>
            <person name="Markowitz V."/>
            <person name="Szeto E."/>
            <person name="Ivanova N."/>
            <person name="Mikhailova N."/>
            <person name="Ovchinnikova G."/>
            <person name="Pagani I."/>
            <person name="Pati A."/>
            <person name="Goodwin L."/>
            <person name="Peters L."/>
            <person name="Pitluck S."/>
            <person name="Woyke T."/>
            <person name="Pester M."/>
            <person name="Spring S."/>
            <person name="Ollivier B."/>
            <person name="Rattei T."/>
            <person name="Klenk H.-P."/>
            <person name="Wagner M."/>
            <person name="Loy A."/>
        </authorList>
    </citation>
    <scope>NUCLEOTIDE SEQUENCE [LARGE SCALE GENOMIC DNA]</scope>
    <source>
        <strain evidence="7">ATCC BAA-275 / DSM 13257 / NCIMB 13706 / S10</strain>
    </source>
</reference>
<dbReference type="Pfam" id="PF00496">
    <property type="entry name" value="SBP_bac_5"/>
    <property type="match status" value="1"/>
</dbReference>
<dbReference type="InterPro" id="IPR039424">
    <property type="entry name" value="SBP_5"/>
</dbReference>
<dbReference type="OrthoDB" id="137511at2"/>
<gene>
    <name evidence="6" type="ordered locus">Desmer_0515</name>
</gene>
<evidence type="ECO:0000313" key="7">
    <source>
        <dbReference type="Proteomes" id="UP000005262"/>
    </source>
</evidence>
<dbReference type="PANTHER" id="PTHR30290">
    <property type="entry name" value="PERIPLASMIC BINDING COMPONENT OF ABC TRANSPORTER"/>
    <property type="match status" value="1"/>
</dbReference>
<dbReference type="EMBL" id="CP003629">
    <property type="protein sequence ID" value="AFQ42559.1"/>
    <property type="molecule type" value="Genomic_DNA"/>
</dbReference>
<keyword evidence="7" id="KW-1185">Reference proteome</keyword>
<keyword evidence="3 4" id="KW-0732">Signal</keyword>
<sequence length="531" mass="58170">MKRKIFRFFITVVTMTTMLVGCAASPTATVPANKPSSVIIAIQQDAEPAAGFDPITGWGSSQNDPLIQSILVNVQDDVSIACDLATEYSVSDDGLVWTFKIRPDVKFTDGVALTAKDVAFTFNTAKKTVSSRDLSMFEKAEAIDDTTVKLTLNKPYSPFIYIVACLGIVPEHAYNSAYGTNPIGSGPFMLKQWDKGEQVIFEANPDYYGKVSKMKQLTVVFMTEEAAYAAAKAGQVDIAYSSASFTKTPIPGYEIVDFTTTDHRELNLPVIPAGNMVKTINGDKEVKGGNDVTSNLAVRQAMSYAIDRQKIADIVFNGYATPAYSASPGLPWENEAVKVEYNPEKAKSIMEADGWVKNKDGIYEKNGLVAEVTVTCMAEATRQSILMAVKEMLDKFGIRINIKGGMPWEEIDPLTYSAPNLIGGGAYSPISDIGRFYTGKNRAVYSNKAVDKHMNDGLAAKTVEETYKNFKLAAWDGTTGYATIGDCPFVFIVTVDAIYFAKEGLNVVKEQIIPHDTGWFICDNVNRWSWD</sequence>
<dbReference type="InterPro" id="IPR030678">
    <property type="entry name" value="Peptide/Ni-bd"/>
</dbReference>
<dbReference type="STRING" id="768704.Desmer_0515"/>
<dbReference type="GO" id="GO:1904680">
    <property type="term" value="F:peptide transmembrane transporter activity"/>
    <property type="evidence" value="ECO:0007669"/>
    <property type="project" value="TreeGrafter"/>
</dbReference>
<dbReference type="KEGG" id="dmi:Desmer_0515"/>
<dbReference type="PANTHER" id="PTHR30290:SF9">
    <property type="entry name" value="OLIGOPEPTIDE-BINDING PROTEIN APPA"/>
    <property type="match status" value="1"/>
</dbReference>
<dbReference type="CDD" id="cd08518">
    <property type="entry name" value="PBP2_NikA_DppA_OppA_like_19"/>
    <property type="match status" value="1"/>
</dbReference>
<organism evidence="6 7">
    <name type="scientific">Desulfosporosinus meridiei (strain ATCC BAA-275 / DSM 13257 / KCTC 12902 / NCIMB 13706 / S10)</name>
    <dbReference type="NCBI Taxonomy" id="768704"/>
    <lineage>
        <taxon>Bacteria</taxon>
        <taxon>Bacillati</taxon>
        <taxon>Bacillota</taxon>
        <taxon>Clostridia</taxon>
        <taxon>Eubacteriales</taxon>
        <taxon>Desulfitobacteriaceae</taxon>
        <taxon>Desulfosporosinus</taxon>
    </lineage>
</organism>
<dbReference type="HOGENOM" id="CLU_017028_8_5_9"/>
<proteinExistence type="inferred from homology"/>
<dbReference type="Gene3D" id="3.10.105.10">
    <property type="entry name" value="Dipeptide-binding Protein, Domain 3"/>
    <property type="match status" value="1"/>
</dbReference>
<accession>J7IQV1</accession>
<dbReference type="GO" id="GO:0015833">
    <property type="term" value="P:peptide transport"/>
    <property type="evidence" value="ECO:0007669"/>
    <property type="project" value="TreeGrafter"/>
</dbReference>
<feature type="signal peptide" evidence="4">
    <location>
        <begin position="1"/>
        <end position="23"/>
    </location>
</feature>
<dbReference type="AlphaFoldDB" id="J7IQV1"/>
<reference evidence="6 7" key="1">
    <citation type="journal article" date="2012" name="J. Bacteriol.">
        <title>Complete genome sequences of Desulfosporosinus orientis DSM765T, Desulfosporosinus youngiae DSM17734T, Desulfosporosinus meridiei DSM13257T, and Desulfosporosinus acidiphilus DSM22704T.</title>
        <authorList>
            <person name="Pester M."/>
            <person name="Brambilla E."/>
            <person name="Alazard D."/>
            <person name="Rattei T."/>
            <person name="Weinmaier T."/>
            <person name="Han J."/>
            <person name="Lucas S."/>
            <person name="Lapidus A."/>
            <person name="Cheng J.F."/>
            <person name="Goodwin L."/>
            <person name="Pitluck S."/>
            <person name="Peters L."/>
            <person name="Ovchinnikova G."/>
            <person name="Teshima H."/>
            <person name="Detter J.C."/>
            <person name="Han C.S."/>
            <person name="Tapia R."/>
            <person name="Land M.L."/>
            <person name="Hauser L."/>
            <person name="Kyrpides N.C."/>
            <person name="Ivanova N.N."/>
            <person name="Pagani I."/>
            <person name="Huntmann M."/>
            <person name="Wei C.L."/>
            <person name="Davenport K.W."/>
            <person name="Daligault H."/>
            <person name="Chain P.S."/>
            <person name="Chen A."/>
            <person name="Mavromatis K."/>
            <person name="Markowitz V."/>
            <person name="Szeto E."/>
            <person name="Mikhailova N."/>
            <person name="Pati A."/>
            <person name="Wagner M."/>
            <person name="Woyke T."/>
            <person name="Ollivier B."/>
            <person name="Klenk H.P."/>
            <person name="Spring S."/>
            <person name="Loy A."/>
        </authorList>
    </citation>
    <scope>NUCLEOTIDE SEQUENCE [LARGE SCALE GENOMIC DNA]</scope>
    <source>
        <strain evidence="7">ATCC BAA-275 / DSM 13257 / NCIMB 13706 / S10</strain>
    </source>
</reference>
<feature type="domain" description="Solute-binding protein family 5" evidence="5">
    <location>
        <begin position="83"/>
        <end position="409"/>
    </location>
</feature>
<evidence type="ECO:0000313" key="6">
    <source>
        <dbReference type="EMBL" id="AFQ42559.1"/>
    </source>
</evidence>
<evidence type="ECO:0000256" key="4">
    <source>
        <dbReference type="SAM" id="SignalP"/>
    </source>
</evidence>
<evidence type="ECO:0000256" key="1">
    <source>
        <dbReference type="ARBA" id="ARBA00005695"/>
    </source>
</evidence>
<dbReference type="Proteomes" id="UP000005262">
    <property type="component" value="Chromosome"/>
</dbReference>
<dbReference type="SUPFAM" id="SSF53850">
    <property type="entry name" value="Periplasmic binding protein-like II"/>
    <property type="match status" value="1"/>
</dbReference>
<protein>
    <submittedName>
        <fullName evidence="6">ABC-type dipeptide transport system, periplasmic component</fullName>
    </submittedName>
</protein>